<protein>
    <recommendedName>
        <fullName evidence="5">Protein FAM107B</fullName>
    </recommendedName>
</protein>
<evidence type="ECO:0000313" key="4">
    <source>
        <dbReference type="Proteomes" id="UP000502823"/>
    </source>
</evidence>
<dbReference type="Proteomes" id="UP000502823">
    <property type="component" value="Unassembled WGS sequence"/>
</dbReference>
<accession>A0A6L2PNJ6</accession>
<dbReference type="PANTHER" id="PTHR16768:SF5">
    <property type="entry name" value="FI14214P"/>
    <property type="match status" value="1"/>
</dbReference>
<dbReference type="OrthoDB" id="5963205at2759"/>
<dbReference type="FunCoup" id="A0A6L2PNJ6">
    <property type="interactions" value="528"/>
</dbReference>
<gene>
    <name evidence="3" type="ORF">Cfor_12155</name>
</gene>
<sequence length="156" mass="18123">EFFPSNMIPEPELCTSGADLEKRNRQNNAAPIAPPLPPHNPEGLIVPRKPQNPCIESSDHKNLHRELLFNQKIGKNVLNQKSELQRALEKHKEHQVKKELEQQKQESKSALERVIEERARRLETLQKTEEDNNTCRPGEPEFMKIHARLRARMDSK</sequence>
<feature type="non-terminal residue" evidence="3">
    <location>
        <position position="1"/>
    </location>
</feature>
<organism evidence="3 4">
    <name type="scientific">Coptotermes formosanus</name>
    <name type="common">Formosan subterranean termite</name>
    <dbReference type="NCBI Taxonomy" id="36987"/>
    <lineage>
        <taxon>Eukaryota</taxon>
        <taxon>Metazoa</taxon>
        <taxon>Ecdysozoa</taxon>
        <taxon>Arthropoda</taxon>
        <taxon>Hexapoda</taxon>
        <taxon>Insecta</taxon>
        <taxon>Pterygota</taxon>
        <taxon>Neoptera</taxon>
        <taxon>Polyneoptera</taxon>
        <taxon>Dictyoptera</taxon>
        <taxon>Blattodea</taxon>
        <taxon>Blattoidea</taxon>
        <taxon>Termitoidae</taxon>
        <taxon>Rhinotermitidae</taxon>
        <taxon>Coptotermes</taxon>
    </lineage>
</organism>
<evidence type="ECO:0008006" key="5">
    <source>
        <dbReference type="Google" id="ProtNLM"/>
    </source>
</evidence>
<dbReference type="Pfam" id="PF06625">
    <property type="entry name" value="DUF1151"/>
    <property type="match status" value="1"/>
</dbReference>
<dbReference type="InParanoid" id="A0A6L2PNJ6"/>
<dbReference type="InterPro" id="IPR009533">
    <property type="entry name" value="FAM107"/>
</dbReference>
<proteinExistence type="predicted"/>
<dbReference type="EMBL" id="BLKM01000385">
    <property type="protein sequence ID" value="GFG32742.1"/>
    <property type="molecule type" value="Genomic_DNA"/>
</dbReference>
<dbReference type="PANTHER" id="PTHR16768">
    <property type="entry name" value="DOWN REGULATED IN RENAL CARCINOMA 1/TU3A"/>
    <property type="match status" value="1"/>
</dbReference>
<feature type="region of interest" description="Disordered" evidence="2">
    <location>
        <begin position="90"/>
        <end position="110"/>
    </location>
</feature>
<comment type="caution">
    <text evidence="3">The sequence shown here is derived from an EMBL/GenBank/DDBJ whole genome shotgun (WGS) entry which is preliminary data.</text>
</comment>
<evidence type="ECO:0000256" key="1">
    <source>
        <dbReference type="ARBA" id="ARBA00023054"/>
    </source>
</evidence>
<evidence type="ECO:0000313" key="3">
    <source>
        <dbReference type="EMBL" id="GFG32742.1"/>
    </source>
</evidence>
<feature type="region of interest" description="Disordered" evidence="2">
    <location>
        <begin position="1"/>
        <end position="57"/>
    </location>
</feature>
<reference evidence="4" key="1">
    <citation type="submission" date="2020-01" db="EMBL/GenBank/DDBJ databases">
        <title>Draft genome sequence of the Termite Coptotermes fromosanus.</title>
        <authorList>
            <person name="Itakura S."/>
            <person name="Yosikawa Y."/>
            <person name="Umezawa K."/>
        </authorList>
    </citation>
    <scope>NUCLEOTIDE SEQUENCE [LARGE SCALE GENOMIC DNA]</scope>
</reference>
<evidence type="ECO:0000256" key="2">
    <source>
        <dbReference type="SAM" id="MobiDB-lite"/>
    </source>
</evidence>
<name>A0A6L2PNJ6_COPFO</name>
<keyword evidence="4" id="KW-1185">Reference proteome</keyword>
<keyword evidence="1" id="KW-0175">Coiled coil</keyword>
<dbReference type="AlphaFoldDB" id="A0A6L2PNJ6"/>